<evidence type="ECO:0000313" key="2">
    <source>
        <dbReference type="EMBL" id="KAJ8868172.1"/>
    </source>
</evidence>
<dbReference type="PANTHER" id="PTHR46599:SF3">
    <property type="entry name" value="PIGGYBAC TRANSPOSABLE ELEMENT-DERIVED PROTEIN 4"/>
    <property type="match status" value="1"/>
</dbReference>
<proteinExistence type="predicted"/>
<name>A0ABQ9G7T0_9NEOP</name>
<dbReference type="InterPro" id="IPR029526">
    <property type="entry name" value="PGBD"/>
</dbReference>
<feature type="domain" description="PiggyBac transposable element-derived protein" evidence="1">
    <location>
        <begin position="143"/>
        <end position="211"/>
    </location>
</feature>
<sequence length="322" mass="36636">MCLKPLTACWTSEYTCVFEYSCCRNTSINQHKIEALVALAISDENTPPAPVSETLNFDRIFGLACFEDTPNEENYFNTSVQSTKILCNTCSSAQLDLQNSSPQNPKYSALPQKKLEVNPKWKKIEKGTVITPFDDPIGVLLLLPSWKDYWNSARDLNVGSVLEDMSRDRFEAVLLTFHVNDNTLLPHGNKDKLCKHRPIIDTLNKVFPVVYKGTWKVERGRGINYKGEAEFEHFGLGERVVLQLTKQFWGQQRIVYFDNFSSLPLLEMLQVRGVPACGTIRVSILEFRHSVVQGLVSQKAFATSRKRSHKEARTKEESKVIL</sequence>
<feature type="domain" description="PiggyBac transposable element-derived protein" evidence="1">
    <location>
        <begin position="234"/>
        <end position="283"/>
    </location>
</feature>
<protein>
    <recommendedName>
        <fullName evidence="1">PiggyBac transposable element-derived protein domain-containing protein</fullName>
    </recommendedName>
</protein>
<dbReference type="Proteomes" id="UP001159363">
    <property type="component" value="Chromosome 14"/>
</dbReference>
<evidence type="ECO:0000313" key="3">
    <source>
        <dbReference type="Proteomes" id="UP001159363"/>
    </source>
</evidence>
<keyword evidence="3" id="KW-1185">Reference proteome</keyword>
<organism evidence="2 3">
    <name type="scientific">Dryococelus australis</name>
    <dbReference type="NCBI Taxonomy" id="614101"/>
    <lineage>
        <taxon>Eukaryota</taxon>
        <taxon>Metazoa</taxon>
        <taxon>Ecdysozoa</taxon>
        <taxon>Arthropoda</taxon>
        <taxon>Hexapoda</taxon>
        <taxon>Insecta</taxon>
        <taxon>Pterygota</taxon>
        <taxon>Neoptera</taxon>
        <taxon>Polyneoptera</taxon>
        <taxon>Phasmatodea</taxon>
        <taxon>Verophasmatodea</taxon>
        <taxon>Anareolatae</taxon>
        <taxon>Phasmatidae</taxon>
        <taxon>Eurycanthinae</taxon>
        <taxon>Dryococelus</taxon>
    </lineage>
</organism>
<dbReference type="PANTHER" id="PTHR46599">
    <property type="entry name" value="PIGGYBAC TRANSPOSABLE ELEMENT-DERIVED PROTEIN 4"/>
    <property type="match status" value="1"/>
</dbReference>
<evidence type="ECO:0000259" key="1">
    <source>
        <dbReference type="Pfam" id="PF13843"/>
    </source>
</evidence>
<gene>
    <name evidence="2" type="ORF">PR048_031981</name>
</gene>
<accession>A0ABQ9G7T0</accession>
<dbReference type="EMBL" id="JARBHB010000015">
    <property type="protein sequence ID" value="KAJ8868172.1"/>
    <property type="molecule type" value="Genomic_DNA"/>
</dbReference>
<comment type="caution">
    <text evidence="2">The sequence shown here is derived from an EMBL/GenBank/DDBJ whole genome shotgun (WGS) entry which is preliminary data.</text>
</comment>
<dbReference type="Pfam" id="PF13843">
    <property type="entry name" value="DDE_Tnp_1_7"/>
    <property type="match status" value="2"/>
</dbReference>
<reference evidence="2 3" key="1">
    <citation type="submission" date="2023-02" db="EMBL/GenBank/DDBJ databases">
        <title>LHISI_Scaffold_Assembly.</title>
        <authorList>
            <person name="Stuart O.P."/>
            <person name="Cleave R."/>
            <person name="Magrath M.J.L."/>
            <person name="Mikheyev A.S."/>
        </authorList>
    </citation>
    <scope>NUCLEOTIDE SEQUENCE [LARGE SCALE GENOMIC DNA]</scope>
    <source>
        <strain evidence="2">Daus_M_001</strain>
        <tissue evidence="2">Leg muscle</tissue>
    </source>
</reference>